<reference evidence="2" key="1">
    <citation type="submission" date="2017-04" db="EMBL/GenBank/DDBJ databases">
        <authorList>
            <person name="Varghese N."/>
            <person name="Submissions S."/>
        </authorList>
    </citation>
    <scope>NUCLEOTIDE SEQUENCE [LARGE SCALE GENOMIC DNA]</scope>
    <source>
        <strain evidence="2">Ballard 720</strain>
    </source>
</reference>
<dbReference type="AlphaFoldDB" id="A0A1X7GRX9"/>
<evidence type="ECO:0000313" key="1">
    <source>
        <dbReference type="EMBL" id="SMF73682.1"/>
    </source>
</evidence>
<dbReference type="EMBL" id="FXAH01000017">
    <property type="protein sequence ID" value="SMF73682.1"/>
    <property type="molecule type" value="Genomic_DNA"/>
</dbReference>
<keyword evidence="2" id="KW-1185">Reference proteome</keyword>
<proteinExistence type="predicted"/>
<gene>
    <name evidence="1" type="ORF">SAMN06295900_117122</name>
</gene>
<dbReference type="Proteomes" id="UP000192911">
    <property type="component" value="Unassembled WGS sequence"/>
</dbReference>
<name>A0A1X7GRX9_TRICW</name>
<evidence type="ECO:0000313" key="2">
    <source>
        <dbReference type="Proteomes" id="UP000192911"/>
    </source>
</evidence>
<protein>
    <submittedName>
        <fullName evidence="1">Uncharacterized protein</fullName>
    </submittedName>
</protein>
<organism evidence="1 2">
    <name type="scientific">Trinickia caryophylli</name>
    <name type="common">Paraburkholderia caryophylli</name>
    <dbReference type="NCBI Taxonomy" id="28094"/>
    <lineage>
        <taxon>Bacteria</taxon>
        <taxon>Pseudomonadati</taxon>
        <taxon>Pseudomonadota</taxon>
        <taxon>Betaproteobacteria</taxon>
        <taxon>Burkholderiales</taxon>
        <taxon>Burkholderiaceae</taxon>
        <taxon>Trinickia</taxon>
    </lineage>
</organism>
<sequence>MFVLLKAEIGTAFRQKTDEPHRFLPGSADVYGSWRMARVRVYMFTYVYM</sequence>
<accession>A0A1X7GRX9</accession>